<sequence length="42" mass="4794">MQLLLYFRSPCAPMTAIAHNAATRAVFCYHPATINLTTWQRL</sequence>
<organism evidence="1 2">
    <name type="scientific">Cedecea davisae DSM 4568</name>
    <dbReference type="NCBI Taxonomy" id="566551"/>
    <lineage>
        <taxon>Bacteria</taxon>
        <taxon>Pseudomonadati</taxon>
        <taxon>Pseudomonadota</taxon>
        <taxon>Gammaproteobacteria</taxon>
        <taxon>Enterobacterales</taxon>
        <taxon>Enterobacteriaceae</taxon>
        <taxon>Cedecea</taxon>
    </lineage>
</organism>
<dbReference type="EMBL" id="ATDT01000010">
    <property type="protein sequence ID" value="EPF17691.1"/>
    <property type="molecule type" value="Genomic_DNA"/>
</dbReference>
<dbReference type="Proteomes" id="UP000014585">
    <property type="component" value="Unassembled WGS sequence"/>
</dbReference>
<proteinExistence type="predicted"/>
<evidence type="ECO:0000313" key="2">
    <source>
        <dbReference type="Proteomes" id="UP000014585"/>
    </source>
</evidence>
<reference evidence="1 2" key="1">
    <citation type="submission" date="2013-04" db="EMBL/GenBank/DDBJ databases">
        <authorList>
            <person name="Weinstock G."/>
            <person name="Sodergren E."/>
            <person name="Lobos E.A."/>
            <person name="Fulton L."/>
            <person name="Fulton R."/>
            <person name="Courtney L."/>
            <person name="Fronick C."/>
            <person name="O'Laughlin M."/>
            <person name="Godfrey J."/>
            <person name="Wilson R.M."/>
            <person name="Miner T."/>
            <person name="Farmer C."/>
            <person name="Delehaunty K."/>
            <person name="Cordes M."/>
            <person name="Minx P."/>
            <person name="Tomlinson C."/>
            <person name="Chen J."/>
            <person name="Wollam A."/>
            <person name="Pepin K.H."/>
            <person name="Palsikar V.B."/>
            <person name="Zhang X."/>
            <person name="Suruliraj S."/>
            <person name="Perna N.T."/>
            <person name="Plunkett G."/>
            <person name="Warren W."/>
            <person name="Mitreva M."/>
            <person name="Mardis E.R."/>
            <person name="Wilson R.K."/>
        </authorList>
    </citation>
    <scope>NUCLEOTIDE SEQUENCE [LARGE SCALE GENOMIC DNA]</scope>
    <source>
        <strain evidence="1 2">DSM 4568</strain>
    </source>
</reference>
<dbReference type="STRING" id="566551.HMPREF0201_01671"/>
<name>S3IYY0_9ENTR</name>
<dbReference type="HOGENOM" id="CLU_3249026_0_0_6"/>
<protein>
    <submittedName>
        <fullName evidence="1">Uncharacterized protein</fullName>
    </submittedName>
</protein>
<comment type="caution">
    <text evidence="1">The sequence shown here is derived from an EMBL/GenBank/DDBJ whole genome shotgun (WGS) entry which is preliminary data.</text>
</comment>
<evidence type="ECO:0000313" key="1">
    <source>
        <dbReference type="EMBL" id="EPF17691.1"/>
    </source>
</evidence>
<dbReference type="AlphaFoldDB" id="S3IYY0"/>
<accession>S3IYY0</accession>
<gene>
    <name evidence="1" type="ORF">HMPREF0201_01671</name>
</gene>